<organism evidence="7 8">
    <name type="scientific">Elsinoe ampelina</name>
    <dbReference type="NCBI Taxonomy" id="302913"/>
    <lineage>
        <taxon>Eukaryota</taxon>
        <taxon>Fungi</taxon>
        <taxon>Dikarya</taxon>
        <taxon>Ascomycota</taxon>
        <taxon>Pezizomycotina</taxon>
        <taxon>Dothideomycetes</taxon>
        <taxon>Dothideomycetidae</taxon>
        <taxon>Myriangiales</taxon>
        <taxon>Elsinoaceae</taxon>
        <taxon>Elsinoe</taxon>
    </lineage>
</organism>
<dbReference type="GO" id="GO:0031593">
    <property type="term" value="F:polyubiquitin modification-dependent protein binding"/>
    <property type="evidence" value="ECO:0007669"/>
    <property type="project" value="TreeGrafter"/>
</dbReference>
<gene>
    <name evidence="7" type="ORF">BDZ85DRAFT_116612</name>
</gene>
<comment type="similarity">
    <text evidence="1">Belongs to the UFD1 family.</text>
</comment>
<evidence type="ECO:0000256" key="3">
    <source>
        <dbReference type="ARBA" id="ARBA00074895"/>
    </source>
</evidence>
<dbReference type="Pfam" id="PF03152">
    <property type="entry name" value="UFD1_N1"/>
    <property type="match status" value="1"/>
</dbReference>
<feature type="domain" description="Ubiquitin fusion degradation protein UFD1 N-terminal subdomain 2" evidence="6">
    <location>
        <begin position="133"/>
        <end position="210"/>
    </location>
</feature>
<dbReference type="GO" id="GO:0034098">
    <property type="term" value="C:VCP-NPL4-UFD1 AAA ATPase complex"/>
    <property type="evidence" value="ECO:0007669"/>
    <property type="project" value="TreeGrafter"/>
</dbReference>
<dbReference type="FunFam" id="2.40.40.50:FF:000001">
    <property type="entry name" value="Ubiquitin fusion degradation protein 1 homolog"/>
    <property type="match status" value="1"/>
</dbReference>
<sequence length="372" mass="40520">MYRNPYDAGNDPFGDPFSTYQRAMHSRGRPRRFDEYYRCYPIVMLPGPDRSSTNHGGKIFLPASALDKLTTLHITYPMLFELTNGAKSKRTHSGVLEFIAEEGRCYLPHWLMTVLELEPGDLLQVKSTDLLPGSYIKLQPQSTSFLDISDPKAVLETAFRNFSCLTQDDIFTFSYNDSEYAIKVLSVKPDTESHAISVQETDLSVDFDEPVGYAEEMEKRKASASASGTSTPRSLGGKGLGHTNIHSAGTMAQAINYAAIAPESTAAAQGAKNASSAFSGSGNRLVTKKGKGASAQTSAAASPKPGTPVQGEVKIGGGARVRRNGPQPLRLPPNKLFFGYDIKPVKKKEEGKDGGEDEKRDWGEGQSLRKKK</sequence>
<feature type="domain" description="Ubiquitin fusion degradation protein UFD1 N-terminal subdomain 1" evidence="5">
    <location>
        <begin position="33"/>
        <end position="130"/>
    </location>
</feature>
<feature type="region of interest" description="Disordered" evidence="4">
    <location>
        <begin position="216"/>
        <end position="242"/>
    </location>
</feature>
<name>A0A6A6FYB4_9PEZI</name>
<dbReference type="Proteomes" id="UP000799538">
    <property type="component" value="Unassembled WGS sequence"/>
</dbReference>
<dbReference type="Pfam" id="PF24842">
    <property type="entry name" value="UFD1_N2"/>
    <property type="match status" value="1"/>
</dbReference>
<feature type="region of interest" description="Disordered" evidence="4">
    <location>
        <begin position="274"/>
        <end position="372"/>
    </location>
</feature>
<dbReference type="GO" id="GO:0032182">
    <property type="term" value="F:ubiquitin-like protein binding"/>
    <property type="evidence" value="ECO:0007669"/>
    <property type="project" value="UniProtKB-ARBA"/>
</dbReference>
<dbReference type="AlphaFoldDB" id="A0A6A6FYB4"/>
<keyword evidence="8" id="KW-1185">Reference proteome</keyword>
<proteinExistence type="inferred from homology"/>
<evidence type="ECO:0000256" key="4">
    <source>
        <dbReference type="SAM" id="MobiDB-lite"/>
    </source>
</evidence>
<dbReference type="InterPro" id="IPR055417">
    <property type="entry name" value="UFD1_N1"/>
</dbReference>
<dbReference type="Gene3D" id="2.40.40.50">
    <property type="entry name" value="Ubiquitin fusion degradation protein UFD1, N-terminal domain"/>
    <property type="match status" value="1"/>
</dbReference>
<dbReference type="InterPro" id="IPR042299">
    <property type="entry name" value="Ufd1-like_Nn"/>
</dbReference>
<dbReference type="OrthoDB" id="422728at2759"/>
<reference evidence="8" key="1">
    <citation type="journal article" date="2020" name="Stud. Mycol.">
        <title>101 Dothideomycetes genomes: A test case for predicting lifestyles and emergence of pathogens.</title>
        <authorList>
            <person name="Haridas S."/>
            <person name="Albert R."/>
            <person name="Binder M."/>
            <person name="Bloem J."/>
            <person name="LaButti K."/>
            <person name="Salamov A."/>
            <person name="Andreopoulos B."/>
            <person name="Baker S."/>
            <person name="Barry K."/>
            <person name="Bills G."/>
            <person name="Bluhm B."/>
            <person name="Cannon C."/>
            <person name="Castanera R."/>
            <person name="Culley D."/>
            <person name="Daum C."/>
            <person name="Ezra D."/>
            <person name="Gonzalez J."/>
            <person name="Henrissat B."/>
            <person name="Kuo A."/>
            <person name="Liang C."/>
            <person name="Lipzen A."/>
            <person name="Lutzoni F."/>
            <person name="Magnuson J."/>
            <person name="Mondo S."/>
            <person name="Nolan M."/>
            <person name="Ohm R."/>
            <person name="Pangilinan J."/>
            <person name="Park H.-J."/>
            <person name="Ramirez L."/>
            <person name="Alfaro M."/>
            <person name="Sun H."/>
            <person name="Tritt A."/>
            <person name="Yoshinaga Y."/>
            <person name="Zwiers L.-H."/>
            <person name="Turgeon B."/>
            <person name="Goodwin S."/>
            <person name="Spatafora J."/>
            <person name="Crous P."/>
            <person name="Grigoriev I."/>
        </authorList>
    </citation>
    <scope>NUCLEOTIDE SEQUENCE [LARGE SCALE GENOMIC DNA]</scope>
    <source>
        <strain evidence="8">CECT 20119</strain>
    </source>
</reference>
<keyword evidence="2" id="KW-0833">Ubl conjugation pathway</keyword>
<evidence type="ECO:0000313" key="7">
    <source>
        <dbReference type="EMBL" id="KAF2218248.1"/>
    </source>
</evidence>
<dbReference type="InterPro" id="IPR004854">
    <property type="entry name" value="Ufd1-like"/>
</dbReference>
<feature type="compositionally biased region" description="Polar residues" evidence="4">
    <location>
        <begin position="224"/>
        <end position="233"/>
    </location>
</feature>
<accession>A0A6A6FYB4</accession>
<dbReference type="InterPro" id="IPR055418">
    <property type="entry name" value="UFD1_N2"/>
</dbReference>
<evidence type="ECO:0000259" key="6">
    <source>
        <dbReference type="Pfam" id="PF24842"/>
    </source>
</evidence>
<dbReference type="GO" id="GO:0006511">
    <property type="term" value="P:ubiquitin-dependent protein catabolic process"/>
    <property type="evidence" value="ECO:0007669"/>
    <property type="project" value="InterPro"/>
</dbReference>
<feature type="compositionally biased region" description="Basic and acidic residues" evidence="4">
    <location>
        <begin position="343"/>
        <end position="363"/>
    </location>
</feature>
<dbReference type="PANTHER" id="PTHR12555:SF13">
    <property type="entry name" value="UBIQUITIN RECOGNITION FACTOR IN ER-ASSOCIATED DEGRADATION PROTEIN 1"/>
    <property type="match status" value="1"/>
</dbReference>
<evidence type="ECO:0000259" key="5">
    <source>
        <dbReference type="Pfam" id="PF03152"/>
    </source>
</evidence>
<dbReference type="PANTHER" id="PTHR12555">
    <property type="entry name" value="UBIQUITIN FUSION DEGRADATON PROTEIN 1"/>
    <property type="match status" value="1"/>
</dbReference>
<dbReference type="Gene3D" id="3.10.330.10">
    <property type="match status" value="1"/>
</dbReference>
<evidence type="ECO:0000256" key="2">
    <source>
        <dbReference type="ARBA" id="ARBA00022786"/>
    </source>
</evidence>
<evidence type="ECO:0000313" key="8">
    <source>
        <dbReference type="Proteomes" id="UP000799538"/>
    </source>
</evidence>
<dbReference type="EMBL" id="ML992561">
    <property type="protein sequence ID" value="KAF2218248.1"/>
    <property type="molecule type" value="Genomic_DNA"/>
</dbReference>
<dbReference type="GO" id="GO:0036503">
    <property type="term" value="P:ERAD pathway"/>
    <property type="evidence" value="ECO:0007669"/>
    <property type="project" value="TreeGrafter"/>
</dbReference>
<protein>
    <recommendedName>
        <fullName evidence="3">Ubiquitin fusion degradation protein 1</fullName>
    </recommendedName>
</protein>
<evidence type="ECO:0000256" key="1">
    <source>
        <dbReference type="ARBA" id="ARBA00006043"/>
    </source>
</evidence>